<dbReference type="FunFam" id="3.30.565.10:FF:000010">
    <property type="entry name" value="Sensor histidine kinase RcsC"/>
    <property type="match status" value="1"/>
</dbReference>
<evidence type="ECO:0000256" key="8">
    <source>
        <dbReference type="ARBA" id="ARBA00022777"/>
    </source>
</evidence>
<evidence type="ECO:0000256" key="13">
    <source>
        <dbReference type="PROSITE-ProRule" id="PRU00169"/>
    </source>
</evidence>
<dbReference type="InterPro" id="IPR003594">
    <property type="entry name" value="HATPase_dom"/>
</dbReference>
<dbReference type="EMBL" id="CP020370">
    <property type="protein sequence ID" value="AUB84823.1"/>
    <property type="molecule type" value="Genomic_DNA"/>
</dbReference>
<evidence type="ECO:0000256" key="12">
    <source>
        <dbReference type="ARBA" id="ARBA00023136"/>
    </source>
</evidence>
<evidence type="ECO:0000313" key="18">
    <source>
        <dbReference type="Proteomes" id="UP000232638"/>
    </source>
</evidence>
<dbReference type="SUPFAM" id="SSF55874">
    <property type="entry name" value="ATPase domain of HSP90 chaperone/DNA topoisomerase II/histidine kinase"/>
    <property type="match status" value="1"/>
</dbReference>
<comment type="catalytic activity">
    <reaction evidence="1">
        <text>ATP + protein L-histidine = ADP + protein N-phospho-L-histidine.</text>
        <dbReference type="EC" id="2.7.13.3"/>
    </reaction>
</comment>
<dbReference type="OrthoDB" id="5563233at2"/>
<keyword evidence="11" id="KW-0902">Two-component regulatory system</keyword>
<dbReference type="Proteomes" id="UP000232638">
    <property type="component" value="Chromosome"/>
</dbReference>
<reference evidence="17 18" key="1">
    <citation type="submission" date="2017-03" db="EMBL/GenBank/DDBJ databases">
        <title>Complete genome sequence of Candidatus 'Thiodictyon syntrophicum' sp. nov. strain Cad16T, a photolithoautotroph purple sulfur bacterium isolated from an alpine meromictic lake.</title>
        <authorList>
            <person name="Luedin S.M."/>
            <person name="Pothier J.F."/>
            <person name="Danza F."/>
            <person name="Storelli N."/>
            <person name="Wittwer M."/>
            <person name="Tonolla M."/>
        </authorList>
    </citation>
    <scope>NUCLEOTIDE SEQUENCE [LARGE SCALE GENOMIC DNA]</scope>
    <source>
        <strain evidence="17 18">Cad16T</strain>
    </source>
</reference>
<dbReference type="PROSITE" id="PS50109">
    <property type="entry name" value="HIS_KIN"/>
    <property type="match status" value="1"/>
</dbReference>
<keyword evidence="5" id="KW-0808">Transferase</keyword>
<evidence type="ECO:0000256" key="1">
    <source>
        <dbReference type="ARBA" id="ARBA00000085"/>
    </source>
</evidence>
<dbReference type="SMART" id="SM00387">
    <property type="entry name" value="HATPase_c"/>
    <property type="match status" value="1"/>
</dbReference>
<dbReference type="InterPro" id="IPR036890">
    <property type="entry name" value="HATPase_C_sf"/>
</dbReference>
<evidence type="ECO:0000256" key="4">
    <source>
        <dbReference type="ARBA" id="ARBA00022553"/>
    </source>
</evidence>
<dbReference type="InterPro" id="IPR001789">
    <property type="entry name" value="Sig_transdc_resp-reg_receiver"/>
</dbReference>
<dbReference type="SUPFAM" id="SSF47384">
    <property type="entry name" value="Homodimeric domain of signal transducing histidine kinase"/>
    <property type="match status" value="1"/>
</dbReference>
<evidence type="ECO:0000313" key="17">
    <source>
        <dbReference type="EMBL" id="AUB84823.1"/>
    </source>
</evidence>
<evidence type="ECO:0000256" key="11">
    <source>
        <dbReference type="ARBA" id="ARBA00023012"/>
    </source>
</evidence>
<dbReference type="CDD" id="cd00082">
    <property type="entry name" value="HisKA"/>
    <property type="match status" value="1"/>
</dbReference>
<keyword evidence="9" id="KW-0067">ATP-binding</keyword>
<name>A0A2K8UGV1_9GAMM</name>
<dbReference type="Pfam" id="PF02518">
    <property type="entry name" value="HATPase_c"/>
    <property type="match status" value="1"/>
</dbReference>
<dbReference type="Gene3D" id="1.10.287.130">
    <property type="match status" value="1"/>
</dbReference>
<sequence>MTANAEFQSTVVRLGVWCFGTLYISLAAWNNYYKVDVPYFLTLFAILLAVILGIFVSVLIRPDWPARRYLSLSVDIVAISLAIFITREAISPFYLLYIWIFISAGTRYSARHLLVASAEAVIAYSLVLSALDVWSRHTYEAVFFLLLLVLLPLYQYALLRRVQRAKDEAERANKAKGDFLAFMTHELRTPLTGVIGMIELLKTTPLDAEQRDYVAAVANSTQVLSALIGDILDFSKIDAAKLRLEQLPFNPRLLVREVCGVLEGLALAAEVELICDVAAQVPRTIIGDPLRVRQILFNLVGNAVKFTTQGEVRVRMTVRPPEAEIGAPHLLLEVEDTGVGIPTDKIAHIFESFSQADTSTTRRFGGSGLGTTIALELSRLMGGTIGVVSEEGQGSRFWVRLPLLDGAAAAPSPCADLTGRRALVLEANQTQRELVCAALRGAGATCHAVAEPDAVARLGIGPGDLDLLVIADRLEGRNLAATRAQVSESLGCGRGGGELPCLFLTYAARRPAGRAEGTCCLGKPFLAEDLVGAVAGLLGLLPESAPCCEPQQPGFAGATAASVAGIRVLVAEDNEIAARVVTTFLTKMGIAFTRVVDGEQALREALAGTYGIAIVDLRMPKLDGITFARRYRILAPERPLPIVALTANASQEIRQDCLDAGMVDFLAKPVSPELLRETIERLAVRS</sequence>
<dbReference type="Gene3D" id="3.30.565.10">
    <property type="entry name" value="Histidine kinase-like ATPase, C-terminal domain"/>
    <property type="match status" value="1"/>
</dbReference>
<feature type="domain" description="Histidine kinase" evidence="15">
    <location>
        <begin position="182"/>
        <end position="405"/>
    </location>
</feature>
<dbReference type="Gene3D" id="3.40.50.2300">
    <property type="match status" value="1"/>
</dbReference>
<proteinExistence type="predicted"/>
<keyword evidence="7" id="KW-0547">Nucleotide-binding</keyword>
<keyword evidence="8 17" id="KW-0418">Kinase</keyword>
<feature type="modified residue" description="4-aspartylphosphate" evidence="13">
    <location>
        <position position="616"/>
    </location>
</feature>
<dbReference type="PROSITE" id="PS50110">
    <property type="entry name" value="RESPONSE_REGULATORY"/>
    <property type="match status" value="1"/>
</dbReference>
<protein>
    <recommendedName>
        <fullName evidence="3">histidine kinase</fullName>
        <ecNumber evidence="3">2.7.13.3</ecNumber>
    </recommendedName>
</protein>
<dbReference type="GO" id="GO:0000155">
    <property type="term" value="F:phosphorelay sensor kinase activity"/>
    <property type="evidence" value="ECO:0007669"/>
    <property type="project" value="InterPro"/>
</dbReference>
<evidence type="ECO:0000256" key="14">
    <source>
        <dbReference type="SAM" id="Phobius"/>
    </source>
</evidence>
<evidence type="ECO:0000256" key="2">
    <source>
        <dbReference type="ARBA" id="ARBA00004370"/>
    </source>
</evidence>
<evidence type="ECO:0000256" key="3">
    <source>
        <dbReference type="ARBA" id="ARBA00012438"/>
    </source>
</evidence>
<dbReference type="InterPro" id="IPR011006">
    <property type="entry name" value="CheY-like_superfamily"/>
</dbReference>
<accession>A0A2K8UGV1</accession>
<organism evidence="17 18">
    <name type="scientific">Candidatus Thiodictyon syntrophicum</name>
    <dbReference type="NCBI Taxonomy" id="1166950"/>
    <lineage>
        <taxon>Bacteria</taxon>
        <taxon>Pseudomonadati</taxon>
        <taxon>Pseudomonadota</taxon>
        <taxon>Gammaproteobacteria</taxon>
        <taxon>Chromatiales</taxon>
        <taxon>Chromatiaceae</taxon>
        <taxon>Thiodictyon</taxon>
    </lineage>
</organism>
<dbReference type="CDD" id="cd16922">
    <property type="entry name" value="HATPase_EvgS-ArcB-TorS-like"/>
    <property type="match status" value="1"/>
</dbReference>
<dbReference type="SMART" id="SM00448">
    <property type="entry name" value="REC"/>
    <property type="match status" value="1"/>
</dbReference>
<dbReference type="GO" id="GO:0016020">
    <property type="term" value="C:membrane"/>
    <property type="evidence" value="ECO:0007669"/>
    <property type="project" value="UniProtKB-SubCell"/>
</dbReference>
<dbReference type="FunFam" id="1.10.287.130:FF:000004">
    <property type="entry name" value="Ethylene receptor 1"/>
    <property type="match status" value="1"/>
</dbReference>
<dbReference type="InterPro" id="IPR005467">
    <property type="entry name" value="His_kinase_dom"/>
</dbReference>
<dbReference type="AlphaFoldDB" id="A0A2K8UGV1"/>
<feature type="transmembrane region" description="Helical" evidence="14">
    <location>
        <begin position="114"/>
        <end position="134"/>
    </location>
</feature>
<feature type="transmembrane region" description="Helical" evidence="14">
    <location>
        <begin position="12"/>
        <end position="33"/>
    </location>
</feature>
<feature type="transmembrane region" description="Helical" evidence="14">
    <location>
        <begin position="72"/>
        <end position="102"/>
    </location>
</feature>
<comment type="subcellular location">
    <subcellularLocation>
        <location evidence="2">Membrane</location>
    </subcellularLocation>
</comment>
<dbReference type="InterPro" id="IPR036097">
    <property type="entry name" value="HisK_dim/P_sf"/>
</dbReference>
<dbReference type="KEGG" id="tsy:THSYN_17410"/>
<dbReference type="SMART" id="SM00388">
    <property type="entry name" value="HisKA"/>
    <property type="match status" value="1"/>
</dbReference>
<evidence type="ECO:0000256" key="9">
    <source>
        <dbReference type="ARBA" id="ARBA00022840"/>
    </source>
</evidence>
<dbReference type="Pfam" id="PF00512">
    <property type="entry name" value="HisKA"/>
    <property type="match status" value="1"/>
</dbReference>
<keyword evidence="10 14" id="KW-1133">Transmembrane helix</keyword>
<dbReference type="PANTHER" id="PTHR45339">
    <property type="entry name" value="HYBRID SIGNAL TRANSDUCTION HISTIDINE KINASE J"/>
    <property type="match status" value="1"/>
</dbReference>
<dbReference type="Pfam" id="PF00072">
    <property type="entry name" value="Response_reg"/>
    <property type="match status" value="1"/>
</dbReference>
<dbReference type="PANTHER" id="PTHR45339:SF1">
    <property type="entry name" value="HYBRID SIGNAL TRANSDUCTION HISTIDINE KINASE J"/>
    <property type="match status" value="1"/>
</dbReference>
<keyword evidence="4 13" id="KW-0597">Phosphoprotein</keyword>
<evidence type="ECO:0000256" key="6">
    <source>
        <dbReference type="ARBA" id="ARBA00022692"/>
    </source>
</evidence>
<dbReference type="InterPro" id="IPR004358">
    <property type="entry name" value="Sig_transdc_His_kin-like_C"/>
</dbReference>
<dbReference type="GO" id="GO:0005524">
    <property type="term" value="F:ATP binding"/>
    <property type="evidence" value="ECO:0007669"/>
    <property type="project" value="UniProtKB-KW"/>
</dbReference>
<keyword evidence="12 14" id="KW-0472">Membrane</keyword>
<dbReference type="EC" id="2.7.13.3" evidence="3"/>
<feature type="transmembrane region" description="Helical" evidence="14">
    <location>
        <begin position="39"/>
        <end position="60"/>
    </location>
</feature>
<gene>
    <name evidence="17" type="ORF">THSYN_17410</name>
</gene>
<feature type="domain" description="Response regulatory" evidence="16">
    <location>
        <begin position="567"/>
        <end position="683"/>
    </location>
</feature>
<evidence type="ECO:0000256" key="10">
    <source>
        <dbReference type="ARBA" id="ARBA00022989"/>
    </source>
</evidence>
<evidence type="ECO:0000256" key="5">
    <source>
        <dbReference type="ARBA" id="ARBA00022679"/>
    </source>
</evidence>
<dbReference type="InterPro" id="IPR003661">
    <property type="entry name" value="HisK_dim/P_dom"/>
</dbReference>
<dbReference type="CDD" id="cd17546">
    <property type="entry name" value="REC_hyHK_CKI1_RcsC-like"/>
    <property type="match status" value="1"/>
</dbReference>
<dbReference type="SUPFAM" id="SSF52172">
    <property type="entry name" value="CheY-like"/>
    <property type="match status" value="1"/>
</dbReference>
<feature type="transmembrane region" description="Helical" evidence="14">
    <location>
        <begin position="141"/>
        <end position="159"/>
    </location>
</feature>
<evidence type="ECO:0000259" key="15">
    <source>
        <dbReference type="PROSITE" id="PS50109"/>
    </source>
</evidence>
<keyword evidence="18" id="KW-1185">Reference proteome</keyword>
<dbReference type="PRINTS" id="PR00344">
    <property type="entry name" value="BCTRLSENSOR"/>
</dbReference>
<evidence type="ECO:0000256" key="7">
    <source>
        <dbReference type="ARBA" id="ARBA00022741"/>
    </source>
</evidence>
<keyword evidence="6 14" id="KW-0812">Transmembrane</keyword>
<evidence type="ECO:0000259" key="16">
    <source>
        <dbReference type="PROSITE" id="PS50110"/>
    </source>
</evidence>